<dbReference type="EC" id="3.5.1.44" evidence="5"/>
<keyword evidence="3 5" id="KW-0378">Hydrolase</keyword>
<dbReference type="Gene3D" id="3.40.50.2300">
    <property type="match status" value="1"/>
</dbReference>
<evidence type="ECO:0000313" key="10">
    <source>
        <dbReference type="EMBL" id="UOF89375.1"/>
    </source>
</evidence>
<evidence type="ECO:0000313" key="11">
    <source>
        <dbReference type="Proteomes" id="UP000830167"/>
    </source>
</evidence>
<evidence type="ECO:0000256" key="2">
    <source>
        <dbReference type="ARBA" id="ARBA00022500"/>
    </source>
</evidence>
<comment type="subcellular location">
    <subcellularLocation>
        <location evidence="5">Cytoplasm</location>
    </subcellularLocation>
</comment>
<keyword evidence="11" id="KW-1185">Reference proteome</keyword>
<comment type="catalytic activity">
    <reaction evidence="4 5">
        <text>[protein]-L-glutamate 5-O-methyl ester + H2O = L-glutamyl-[protein] + methanol + H(+)</text>
        <dbReference type="Rhea" id="RHEA:23236"/>
        <dbReference type="Rhea" id="RHEA-COMP:10208"/>
        <dbReference type="Rhea" id="RHEA-COMP:10311"/>
        <dbReference type="ChEBI" id="CHEBI:15377"/>
        <dbReference type="ChEBI" id="CHEBI:15378"/>
        <dbReference type="ChEBI" id="CHEBI:17790"/>
        <dbReference type="ChEBI" id="CHEBI:29973"/>
        <dbReference type="ChEBI" id="CHEBI:82795"/>
        <dbReference type="EC" id="3.1.1.61"/>
    </reaction>
</comment>
<feature type="active site" evidence="5 6">
    <location>
        <position position="174"/>
    </location>
</feature>
<name>A0ABY4CFV9_9BACL</name>
<comment type="function">
    <text evidence="5">Involved in chemotaxis. Part of a chemotaxis signal transduction system that modulates chemotaxis in response to various stimuli. Catalyzes the demethylation of specific methylglutamate residues introduced into the chemoreceptors (methyl-accepting chemotaxis proteins or MCP) by CheR. Also mediates the irreversible deamidation of specific glutamine residues to glutamic acid.</text>
</comment>
<dbReference type="Proteomes" id="UP000830167">
    <property type="component" value="Chromosome"/>
</dbReference>
<evidence type="ECO:0000256" key="1">
    <source>
        <dbReference type="ARBA" id="ARBA00022490"/>
    </source>
</evidence>
<dbReference type="InterPro" id="IPR011006">
    <property type="entry name" value="CheY-like_superfamily"/>
</dbReference>
<keyword evidence="5 7" id="KW-0597">Phosphoprotein</keyword>
<reference evidence="10" key="1">
    <citation type="submission" date="2021-12" db="EMBL/GenBank/DDBJ databases">
        <title>Alicyclobacillaceae gen. nov., sp. nov., isolated from chalcocite enrichment system.</title>
        <authorList>
            <person name="Jiang Z."/>
        </authorList>
    </citation>
    <scope>NUCLEOTIDE SEQUENCE</scope>
    <source>
        <strain evidence="10">MYW30-H2</strain>
    </source>
</reference>
<evidence type="ECO:0000256" key="5">
    <source>
        <dbReference type="HAMAP-Rule" id="MF_00099"/>
    </source>
</evidence>
<dbReference type="CDD" id="cd16432">
    <property type="entry name" value="CheB_Rec"/>
    <property type="match status" value="1"/>
</dbReference>
<dbReference type="Gene3D" id="3.40.50.180">
    <property type="entry name" value="Methylesterase CheB, C-terminal domain"/>
    <property type="match status" value="1"/>
</dbReference>
<comment type="domain">
    <text evidence="5">Contains a C-terminal catalytic domain, and an N-terminal region which modulates catalytic activity.</text>
</comment>
<comment type="PTM">
    <text evidence="5">Phosphorylated by CheA. Phosphorylation of the N-terminal regulatory domain activates the methylesterase activity.</text>
</comment>
<dbReference type="Pfam" id="PF00072">
    <property type="entry name" value="Response_reg"/>
    <property type="match status" value="1"/>
</dbReference>
<comment type="catalytic activity">
    <reaction evidence="5">
        <text>L-glutaminyl-[protein] + H2O = L-glutamyl-[protein] + NH4(+)</text>
        <dbReference type="Rhea" id="RHEA:16441"/>
        <dbReference type="Rhea" id="RHEA-COMP:10207"/>
        <dbReference type="Rhea" id="RHEA-COMP:10208"/>
        <dbReference type="ChEBI" id="CHEBI:15377"/>
        <dbReference type="ChEBI" id="CHEBI:28938"/>
        <dbReference type="ChEBI" id="CHEBI:29973"/>
        <dbReference type="ChEBI" id="CHEBI:30011"/>
        <dbReference type="EC" id="3.5.1.44"/>
    </reaction>
</comment>
<feature type="domain" description="Response regulatory" evidence="8">
    <location>
        <begin position="5"/>
        <end position="122"/>
    </location>
</feature>
<dbReference type="SUPFAM" id="SSF52172">
    <property type="entry name" value="CheY-like"/>
    <property type="match status" value="1"/>
</dbReference>
<evidence type="ECO:0000259" key="9">
    <source>
        <dbReference type="PROSITE" id="PS50122"/>
    </source>
</evidence>
<dbReference type="InterPro" id="IPR035909">
    <property type="entry name" value="CheB_C"/>
</dbReference>
<accession>A0ABY4CFV9</accession>
<dbReference type="PROSITE" id="PS50122">
    <property type="entry name" value="CHEB"/>
    <property type="match status" value="1"/>
</dbReference>
<gene>
    <name evidence="5" type="primary">cheB</name>
    <name evidence="10" type="ORF">LSG31_15910</name>
</gene>
<dbReference type="SUPFAM" id="SSF52738">
    <property type="entry name" value="Methylesterase CheB, C-terminal domain"/>
    <property type="match status" value="1"/>
</dbReference>
<feature type="modified residue" description="4-aspartylphosphate" evidence="5 7">
    <location>
        <position position="56"/>
    </location>
</feature>
<feature type="active site" evidence="5 6">
    <location>
        <position position="200"/>
    </location>
</feature>
<dbReference type="PROSITE" id="PS50110">
    <property type="entry name" value="RESPONSE_REGULATORY"/>
    <property type="match status" value="1"/>
</dbReference>
<dbReference type="PANTHER" id="PTHR42872">
    <property type="entry name" value="PROTEIN-GLUTAMATE METHYLESTERASE/PROTEIN-GLUTAMINE GLUTAMINASE"/>
    <property type="match status" value="1"/>
</dbReference>
<sequence length="354" mass="37788">MQPIRVLVVDDSAFMRKYITDILQQDPGIQVARTARNGKEALAFISAIQPDVITLDIEMPVMDGISTLKQLVQTSKIPVIMLSSLTQDGADKTIESLEIGAFDFVGKPSGTISLDLDKVGEHLRARVKAAVSSKRIKVQTGYIDAAQAAPLQQQKKEAKTTAQKNPDIIAIGASTGGPRALQVVLTHLPADVPPVVIVQHMPPGFTKSLATRLNQLCKVRVSEVVDGELLRSGHAYIAPGGYQFRVEHRAGQMFAKVNADAPVNGHRPSVDVLFESLAGIPSICVYAAILTGMGSDGAIGIANIKRRGGFTIAEAEESCIVFGMPRAAIAKGGIDVVVPLSRVAAELINYREPL</sequence>
<dbReference type="PIRSF" id="PIRSF000876">
    <property type="entry name" value="RR_chemtxs_CheB"/>
    <property type="match status" value="1"/>
</dbReference>
<feature type="active site" evidence="5 6">
    <location>
        <position position="296"/>
    </location>
</feature>
<keyword evidence="2 5" id="KW-0145">Chemotaxis</keyword>
<dbReference type="InterPro" id="IPR008248">
    <property type="entry name" value="CheB-like"/>
</dbReference>
<comment type="similarity">
    <text evidence="5">Belongs to the CheB family.</text>
</comment>
<organism evidence="10 11">
    <name type="scientific">Fodinisporobacter ferrooxydans</name>
    <dbReference type="NCBI Taxonomy" id="2901836"/>
    <lineage>
        <taxon>Bacteria</taxon>
        <taxon>Bacillati</taxon>
        <taxon>Bacillota</taxon>
        <taxon>Bacilli</taxon>
        <taxon>Bacillales</taxon>
        <taxon>Alicyclobacillaceae</taxon>
        <taxon>Fodinisporobacter</taxon>
    </lineage>
</organism>
<protein>
    <recommendedName>
        <fullName evidence="5">Protein-glutamate methylesterase/protein-glutamine glutaminase</fullName>
        <ecNumber evidence="5">3.1.1.61</ecNumber>
        <ecNumber evidence="5">3.5.1.44</ecNumber>
    </recommendedName>
</protein>
<dbReference type="HAMAP" id="MF_00099">
    <property type="entry name" value="CheB_chemtxs"/>
    <property type="match status" value="1"/>
</dbReference>
<evidence type="ECO:0000259" key="8">
    <source>
        <dbReference type="PROSITE" id="PS50110"/>
    </source>
</evidence>
<evidence type="ECO:0000256" key="7">
    <source>
        <dbReference type="PROSITE-ProRule" id="PRU00169"/>
    </source>
</evidence>
<evidence type="ECO:0000256" key="6">
    <source>
        <dbReference type="PROSITE-ProRule" id="PRU00050"/>
    </source>
</evidence>
<dbReference type="RefSeq" id="WP_347436062.1">
    <property type="nucleotide sequence ID" value="NZ_CP089291.1"/>
</dbReference>
<proteinExistence type="inferred from homology"/>
<dbReference type="EC" id="3.1.1.61" evidence="5"/>
<dbReference type="EMBL" id="CP089291">
    <property type="protein sequence ID" value="UOF89375.1"/>
    <property type="molecule type" value="Genomic_DNA"/>
</dbReference>
<dbReference type="NCBIfam" id="NF001965">
    <property type="entry name" value="PRK00742.1"/>
    <property type="match status" value="1"/>
</dbReference>
<dbReference type="SMART" id="SM00448">
    <property type="entry name" value="REC"/>
    <property type="match status" value="1"/>
</dbReference>
<dbReference type="CDD" id="cd17541">
    <property type="entry name" value="REC_CheB-like"/>
    <property type="match status" value="1"/>
</dbReference>
<dbReference type="Pfam" id="PF01339">
    <property type="entry name" value="CheB_methylest"/>
    <property type="match status" value="1"/>
</dbReference>
<keyword evidence="1 5" id="KW-0963">Cytoplasm</keyword>
<dbReference type="InterPro" id="IPR000673">
    <property type="entry name" value="Sig_transdc_resp-reg_Me-estase"/>
</dbReference>
<evidence type="ECO:0000256" key="3">
    <source>
        <dbReference type="ARBA" id="ARBA00022801"/>
    </source>
</evidence>
<feature type="domain" description="CheB-type methylesterase" evidence="9">
    <location>
        <begin position="162"/>
        <end position="354"/>
    </location>
</feature>
<evidence type="ECO:0000256" key="4">
    <source>
        <dbReference type="ARBA" id="ARBA00048267"/>
    </source>
</evidence>
<dbReference type="PANTHER" id="PTHR42872:SF6">
    <property type="entry name" value="PROTEIN-GLUTAMATE METHYLESTERASE_PROTEIN-GLUTAMINE GLUTAMINASE"/>
    <property type="match status" value="1"/>
</dbReference>
<dbReference type="InterPro" id="IPR001789">
    <property type="entry name" value="Sig_transdc_resp-reg_receiver"/>
</dbReference>